<dbReference type="OrthoDB" id="215282at2157"/>
<evidence type="ECO:0000313" key="3">
    <source>
        <dbReference type="Proteomes" id="UP000011625"/>
    </source>
</evidence>
<gene>
    <name evidence="2" type="ORF">C450_20776</name>
</gene>
<organism evidence="2 3">
    <name type="scientific">Halococcus salifodinae DSM 8989</name>
    <dbReference type="NCBI Taxonomy" id="1227456"/>
    <lineage>
        <taxon>Archaea</taxon>
        <taxon>Methanobacteriati</taxon>
        <taxon>Methanobacteriota</taxon>
        <taxon>Stenosarchaea group</taxon>
        <taxon>Halobacteria</taxon>
        <taxon>Halobacteriales</taxon>
        <taxon>Halococcaceae</taxon>
        <taxon>Halococcus</taxon>
    </lineage>
</organism>
<dbReference type="RefSeq" id="WP_005047084.1">
    <property type="nucleotide sequence ID" value="NZ_AOME01000108.1"/>
</dbReference>
<protein>
    <submittedName>
        <fullName evidence="2">Uncharacterized protein</fullName>
    </submittedName>
</protein>
<dbReference type="Proteomes" id="UP000011625">
    <property type="component" value="Unassembled WGS sequence"/>
</dbReference>
<dbReference type="EMBL" id="AOME01000108">
    <property type="protein sequence ID" value="EMA47792.1"/>
    <property type="molecule type" value="Genomic_DNA"/>
</dbReference>
<feature type="region of interest" description="Disordered" evidence="1">
    <location>
        <begin position="48"/>
        <end position="71"/>
    </location>
</feature>
<accession>M0MPZ8</accession>
<dbReference type="PATRIC" id="fig|1227456.3.peg.4189"/>
<feature type="compositionally biased region" description="Basic and acidic residues" evidence="1">
    <location>
        <begin position="1"/>
        <end position="11"/>
    </location>
</feature>
<comment type="caution">
    <text evidence="2">The sequence shown here is derived from an EMBL/GenBank/DDBJ whole genome shotgun (WGS) entry which is preliminary data.</text>
</comment>
<dbReference type="AlphaFoldDB" id="M0MPZ8"/>
<evidence type="ECO:0000313" key="2">
    <source>
        <dbReference type="EMBL" id="EMA47792.1"/>
    </source>
</evidence>
<reference evidence="2 3" key="1">
    <citation type="journal article" date="2014" name="PLoS Genet.">
        <title>Phylogenetically driven sequencing of extremely halophilic archaea reveals strategies for static and dynamic osmo-response.</title>
        <authorList>
            <person name="Becker E.A."/>
            <person name="Seitzer P.M."/>
            <person name="Tritt A."/>
            <person name="Larsen D."/>
            <person name="Krusor M."/>
            <person name="Yao A.I."/>
            <person name="Wu D."/>
            <person name="Madern D."/>
            <person name="Eisen J.A."/>
            <person name="Darling A.E."/>
            <person name="Facciotti M.T."/>
        </authorList>
    </citation>
    <scope>NUCLEOTIDE SEQUENCE [LARGE SCALE GENOMIC DNA]</scope>
    <source>
        <strain evidence="2 3">DSM 8989</strain>
    </source>
</reference>
<evidence type="ECO:0000256" key="1">
    <source>
        <dbReference type="SAM" id="MobiDB-lite"/>
    </source>
</evidence>
<keyword evidence="3" id="KW-1185">Reference proteome</keyword>
<sequence length="173" mass="18654">MTENVTRRLESDASPADHQPTSEADGETVHAVGDWALVVRADGAVEARTRWDNGDPKTFTTAPTDEAPEPSATYRYGLSIEQVLSRYTHETRFDRDLNERENGAAFRNGIIKALCEFAPATFPGGEGRPAGVIHVNASTGPSTTLVNEDASADGTYATFYPFEIAGESTTEEA</sequence>
<feature type="region of interest" description="Disordered" evidence="1">
    <location>
        <begin position="1"/>
        <end position="30"/>
    </location>
</feature>
<name>M0MPZ8_9EURY</name>
<proteinExistence type="predicted"/>